<dbReference type="EMBL" id="BMQG01000030">
    <property type="protein sequence ID" value="GGM59578.1"/>
    <property type="molecule type" value="Genomic_DNA"/>
</dbReference>
<dbReference type="AlphaFoldDB" id="A0A8H9GSX0"/>
<organism evidence="1 2">
    <name type="scientific">Deinococcus arenae</name>
    <dbReference type="NCBI Taxonomy" id="1452751"/>
    <lineage>
        <taxon>Bacteria</taxon>
        <taxon>Thermotogati</taxon>
        <taxon>Deinococcota</taxon>
        <taxon>Deinococci</taxon>
        <taxon>Deinococcales</taxon>
        <taxon>Deinococcaceae</taxon>
        <taxon>Deinococcus</taxon>
    </lineage>
</organism>
<protein>
    <submittedName>
        <fullName evidence="1">Uncharacterized protein</fullName>
    </submittedName>
</protein>
<name>A0A8H9GSX0_9DEIO</name>
<evidence type="ECO:0000313" key="1">
    <source>
        <dbReference type="EMBL" id="GGM59578.1"/>
    </source>
</evidence>
<evidence type="ECO:0000313" key="2">
    <source>
        <dbReference type="Proteomes" id="UP000600547"/>
    </source>
</evidence>
<sequence>MYDLTKVQNPEVLNAKSVDLVGGYRMFLPEKGSPFFLGGKLIHLGHVRNPTETYTPTEKAIDTAVYGANQTVLKVTTKIEETGAFETASVRDLRLRGLWAGSAVYTAGDAVLAETFAPSTEYALDDLVLPTVPNGHYYKVTTAGTSSSAEPTGWKTDGGTNQSGGVVFTDQGEIPAGSNIVVIPRNHASFNGMLVDVTTSAIAGRTSELFIAPNVSLRGDGYGSGRNGTDETTLKFAYTILSAGDYTLPATLGDFGTVKISGGYDVLGVPDKDVTATVDKIIAAYYA</sequence>
<proteinExistence type="predicted"/>
<comment type="caution">
    <text evidence="1">The sequence shown here is derived from an EMBL/GenBank/DDBJ whole genome shotgun (WGS) entry which is preliminary data.</text>
</comment>
<dbReference type="Proteomes" id="UP000600547">
    <property type="component" value="Unassembled WGS sequence"/>
</dbReference>
<keyword evidence="2" id="KW-1185">Reference proteome</keyword>
<accession>A0A8H9GSX0</accession>
<gene>
    <name evidence="1" type="ORF">GCM10008956_39040</name>
</gene>
<reference evidence="2" key="1">
    <citation type="journal article" date="2019" name="Int. J. Syst. Evol. Microbiol.">
        <title>The Global Catalogue of Microorganisms (GCM) 10K type strain sequencing project: providing services to taxonomists for standard genome sequencing and annotation.</title>
        <authorList>
            <consortium name="The Broad Institute Genomics Platform"/>
            <consortium name="The Broad Institute Genome Sequencing Center for Infectious Disease"/>
            <person name="Wu L."/>
            <person name="Ma J."/>
        </authorList>
    </citation>
    <scope>NUCLEOTIDE SEQUENCE [LARGE SCALE GENOMIC DNA]</scope>
    <source>
        <strain evidence="2">JCM 31047</strain>
    </source>
</reference>
<dbReference type="RefSeq" id="WP_189062870.1">
    <property type="nucleotide sequence ID" value="NZ_BMQG01000030.1"/>
</dbReference>